<dbReference type="GeneID" id="71760794"/>
<evidence type="ECO:0000256" key="1">
    <source>
        <dbReference type="SAM" id="MobiDB-lite"/>
    </source>
</evidence>
<keyword evidence="5" id="KW-1185">Reference proteome</keyword>
<evidence type="ECO:0000313" key="5">
    <source>
        <dbReference type="Proteomes" id="UP000830542"/>
    </source>
</evidence>
<feature type="compositionally biased region" description="Basic and acidic residues" evidence="1">
    <location>
        <begin position="179"/>
        <end position="195"/>
    </location>
</feature>
<dbReference type="EMBL" id="CP095005">
    <property type="protein sequence ID" value="UOO95695.1"/>
    <property type="molecule type" value="Genomic_DNA"/>
</dbReference>
<dbReference type="GO" id="GO:0006355">
    <property type="term" value="P:regulation of DNA-templated transcription"/>
    <property type="evidence" value="ECO:0007669"/>
    <property type="project" value="InterPro"/>
</dbReference>
<accession>A0AAV3SEK2</accession>
<reference evidence="3" key="3">
    <citation type="submission" date="2023-12" db="EMBL/GenBank/DDBJ databases">
        <authorList>
            <person name="Sun Q."/>
            <person name="Inoue M."/>
        </authorList>
    </citation>
    <scope>NUCLEOTIDE SEQUENCE</scope>
    <source>
        <strain evidence="3">JCM 12289</strain>
    </source>
</reference>
<protein>
    <submittedName>
        <fullName evidence="3">Rrf2 family transcriptional regulator</fullName>
    </submittedName>
    <submittedName>
        <fullName evidence="4">TrmB family transcriptional regulator</fullName>
    </submittedName>
</protein>
<feature type="region of interest" description="Disordered" evidence="1">
    <location>
        <begin position="175"/>
        <end position="195"/>
    </location>
</feature>
<dbReference type="GO" id="GO:0003677">
    <property type="term" value="F:DNA binding"/>
    <property type="evidence" value="ECO:0007669"/>
    <property type="project" value="InterPro"/>
</dbReference>
<dbReference type="AlphaFoldDB" id="A0AAV3SEK2"/>
<dbReference type="InterPro" id="IPR005104">
    <property type="entry name" value="WHTH_HrcA_DNA-bd"/>
</dbReference>
<organism evidence="3 6">
    <name type="scientific">Halococcus dombrowskii</name>
    <dbReference type="NCBI Taxonomy" id="179637"/>
    <lineage>
        <taxon>Archaea</taxon>
        <taxon>Methanobacteriati</taxon>
        <taxon>Methanobacteriota</taxon>
        <taxon>Stenosarchaea group</taxon>
        <taxon>Halobacteria</taxon>
        <taxon>Halobacteriales</taxon>
        <taxon>Halococcaceae</taxon>
        <taxon>Halococcus</taxon>
    </lineage>
</organism>
<reference evidence="3" key="1">
    <citation type="journal article" date="2014" name="Int. J. Syst. Evol. Microbiol.">
        <title>Complete genome sequence of Corynebacterium casei LMG S-19264T (=DSM 44701T), isolated from a smear-ripened cheese.</title>
        <authorList>
            <consortium name="US DOE Joint Genome Institute (JGI-PGF)"/>
            <person name="Walter F."/>
            <person name="Albersmeier A."/>
            <person name="Kalinowski J."/>
            <person name="Ruckert C."/>
        </authorList>
    </citation>
    <scope>NUCLEOTIDE SEQUENCE</scope>
    <source>
        <strain evidence="3">JCM 12289</strain>
    </source>
</reference>
<proteinExistence type="predicted"/>
<dbReference type="RefSeq" id="WP_244703820.1">
    <property type="nucleotide sequence ID" value="NZ_BAAADN010000022.1"/>
</dbReference>
<name>A0AAV3SEK2_HALDO</name>
<gene>
    <name evidence="3" type="ORF">GCM10008985_13980</name>
    <name evidence="4" type="ORF">MUK72_03060</name>
</gene>
<dbReference type="EMBL" id="BAAADN010000022">
    <property type="protein sequence ID" value="GAA0458889.1"/>
    <property type="molecule type" value="Genomic_DNA"/>
</dbReference>
<dbReference type="Pfam" id="PF03444">
    <property type="entry name" value="WHD_HrcA"/>
    <property type="match status" value="1"/>
</dbReference>
<dbReference type="SUPFAM" id="SSF46785">
    <property type="entry name" value="Winged helix' DNA-binding domain"/>
    <property type="match status" value="1"/>
</dbReference>
<reference evidence="4" key="2">
    <citation type="submission" date="2022-04" db="EMBL/GenBank/DDBJ databases">
        <title>Sequencing and genomic assembly of Halococcus dombrowskii.</title>
        <authorList>
            <person name="Lim S.W."/>
            <person name="MacLea K.S."/>
        </authorList>
    </citation>
    <scope>NUCLEOTIDE SEQUENCE</scope>
    <source>
        <strain evidence="4">H4</strain>
    </source>
</reference>
<evidence type="ECO:0000259" key="2">
    <source>
        <dbReference type="Pfam" id="PF03444"/>
    </source>
</evidence>
<dbReference type="Proteomes" id="UP001500962">
    <property type="component" value="Unassembled WGS sequence"/>
</dbReference>
<evidence type="ECO:0000313" key="6">
    <source>
        <dbReference type="Proteomes" id="UP001500962"/>
    </source>
</evidence>
<sequence length="195" mass="21322">MSSIANDTTAVELTDGQLATLRLLIDCYHERDTAVKMGTVVGRAERDPTTVRSQLRNLKALQLVRGISGPKGGYKPTGDAYGVLDLQTMDDAAAVPLSRNDERIEHVNVEEIDLVSVRHPERCLAEIRVQGPVRDVRDGDTVTIGPTPQSHLTIMGRIDDVVDGDGVLVIDVEGMDAPADDREKRSRPTAWERGE</sequence>
<feature type="domain" description="Winged helix-turn-helix transcription repressor HrcA DNA-binding" evidence="2">
    <location>
        <begin position="12"/>
        <end position="89"/>
    </location>
</feature>
<dbReference type="KEGG" id="hdo:MUK72_03060"/>
<dbReference type="Proteomes" id="UP000830542">
    <property type="component" value="Chromosome"/>
</dbReference>
<dbReference type="InterPro" id="IPR036390">
    <property type="entry name" value="WH_DNA-bd_sf"/>
</dbReference>
<evidence type="ECO:0000313" key="4">
    <source>
        <dbReference type="EMBL" id="UOO95695.1"/>
    </source>
</evidence>
<evidence type="ECO:0000313" key="3">
    <source>
        <dbReference type="EMBL" id="GAA0458889.1"/>
    </source>
</evidence>